<evidence type="ECO:0000313" key="2">
    <source>
        <dbReference type="Proteomes" id="UP000003688"/>
    </source>
</evidence>
<dbReference type="EMBL" id="ABOX02000041">
    <property type="protein sequence ID" value="EEF58566.1"/>
    <property type="molecule type" value="Genomic_DNA"/>
</dbReference>
<accession>B9XNM6</accession>
<protein>
    <submittedName>
        <fullName evidence="1">Uncharacterized protein</fullName>
    </submittedName>
</protein>
<keyword evidence="2" id="KW-1185">Reference proteome</keyword>
<comment type="caution">
    <text evidence="1">The sequence shown here is derived from an EMBL/GenBank/DDBJ whole genome shotgun (WGS) entry which is preliminary data.</text>
</comment>
<organism evidence="1 2">
    <name type="scientific">Pedosphaera parvula (strain Ellin514)</name>
    <dbReference type="NCBI Taxonomy" id="320771"/>
    <lineage>
        <taxon>Bacteria</taxon>
        <taxon>Pseudomonadati</taxon>
        <taxon>Verrucomicrobiota</taxon>
        <taxon>Pedosphaerae</taxon>
        <taxon>Pedosphaerales</taxon>
        <taxon>Pedosphaeraceae</taxon>
        <taxon>Pedosphaera</taxon>
    </lineage>
</organism>
<dbReference type="STRING" id="320771.Cflav_PD1756"/>
<reference evidence="1 2" key="1">
    <citation type="journal article" date="2011" name="J. Bacteriol.">
        <title>Genome sequence of 'Pedosphaera parvula' Ellin514, an aerobic Verrucomicrobial isolate from pasture soil.</title>
        <authorList>
            <person name="Kant R."/>
            <person name="van Passel M.W."/>
            <person name="Sangwan P."/>
            <person name="Palva A."/>
            <person name="Lucas S."/>
            <person name="Copeland A."/>
            <person name="Lapidus A."/>
            <person name="Glavina Del Rio T."/>
            <person name="Dalin E."/>
            <person name="Tice H."/>
            <person name="Bruce D."/>
            <person name="Goodwin L."/>
            <person name="Pitluck S."/>
            <person name="Chertkov O."/>
            <person name="Larimer F.W."/>
            <person name="Land M.L."/>
            <person name="Hauser L."/>
            <person name="Brettin T.S."/>
            <person name="Detter J.C."/>
            <person name="Han S."/>
            <person name="de Vos W.M."/>
            <person name="Janssen P.H."/>
            <person name="Smidt H."/>
        </authorList>
    </citation>
    <scope>NUCLEOTIDE SEQUENCE [LARGE SCALE GENOMIC DNA]</scope>
    <source>
        <strain evidence="1 2">Ellin514</strain>
    </source>
</reference>
<evidence type="ECO:0000313" key="1">
    <source>
        <dbReference type="EMBL" id="EEF58566.1"/>
    </source>
</evidence>
<proteinExistence type="predicted"/>
<name>B9XNM6_PEDPL</name>
<dbReference type="Proteomes" id="UP000003688">
    <property type="component" value="Unassembled WGS sequence"/>
</dbReference>
<dbReference type="AlphaFoldDB" id="B9XNM6"/>
<gene>
    <name evidence="1" type="ORF">Cflav_PD1756</name>
</gene>
<sequence>MYAGSSYVELFMKRANRSSVHFSALVKACGRPEPVTLWTDPSDDKRFMSAVRQNRVLTVEQQNVGTGKDIGIIGFLKEKNASYLVFPKSLNRFSGMEVNGIKYELVNQPEAEASISSFTKTDRKNDTRPSRPKKHFSVVLQWTATVNTTHEIEARNLKQAREQALNEQIEVDFSTAKKAVKILEIREM</sequence>